<reference evidence="2 3" key="1">
    <citation type="submission" date="2022-04" db="EMBL/GenBank/DDBJ databases">
        <title>Genome sequence of C. roseum typestrain.</title>
        <authorList>
            <person name="Poehlein A."/>
            <person name="Schoch T."/>
            <person name="Duerre P."/>
            <person name="Daniel R."/>
        </authorList>
    </citation>
    <scope>NUCLEOTIDE SEQUENCE [LARGE SCALE GENOMIC DNA]</scope>
    <source>
        <strain evidence="2 3">DSM 7320</strain>
    </source>
</reference>
<dbReference type="GO" id="GO:0004553">
    <property type="term" value="F:hydrolase activity, hydrolyzing O-glycosyl compounds"/>
    <property type="evidence" value="ECO:0007669"/>
    <property type="project" value="InterPro"/>
</dbReference>
<dbReference type="GO" id="GO:0009253">
    <property type="term" value="P:peptidoglycan catabolic process"/>
    <property type="evidence" value="ECO:0007669"/>
    <property type="project" value="TreeGrafter"/>
</dbReference>
<dbReference type="InterPro" id="IPR010611">
    <property type="entry name" value="3D_dom"/>
</dbReference>
<dbReference type="InterPro" id="IPR039564">
    <property type="entry name" value="Peptidase_C39-like"/>
</dbReference>
<protein>
    <submittedName>
        <fullName evidence="2">Uncharacterized protein</fullName>
    </submittedName>
</protein>
<keyword evidence="3" id="KW-1185">Reference proteome</keyword>
<dbReference type="GO" id="GO:0009254">
    <property type="term" value="P:peptidoglycan turnover"/>
    <property type="evidence" value="ECO:0007669"/>
    <property type="project" value="InterPro"/>
</dbReference>
<dbReference type="Pfam" id="PF13529">
    <property type="entry name" value="Peptidase_C39_2"/>
    <property type="match status" value="1"/>
</dbReference>
<dbReference type="Pfam" id="PF06725">
    <property type="entry name" value="3D"/>
    <property type="match status" value="1"/>
</dbReference>
<proteinExistence type="predicted"/>
<dbReference type="Gene3D" id="2.40.40.10">
    <property type="entry name" value="RlpA-like domain"/>
    <property type="match status" value="1"/>
</dbReference>
<accession>A0A1S8LDB0</accession>
<dbReference type="RefSeq" id="WP_077850553.1">
    <property type="nucleotide sequence ID" value="NZ_CP096983.1"/>
</dbReference>
<dbReference type="PANTHER" id="PTHR30124:SF0">
    <property type="entry name" value="MEMBRANE-BOUND LYTIC MUREIN TRANSGLYCOSYLASE A"/>
    <property type="match status" value="1"/>
</dbReference>
<evidence type="ECO:0000313" key="3">
    <source>
        <dbReference type="Proteomes" id="UP000190951"/>
    </source>
</evidence>
<name>A0A1S8LDB0_9CLOT</name>
<dbReference type="InterPro" id="IPR059180">
    <property type="entry name" value="3D_YorM"/>
</dbReference>
<feature type="region of interest" description="Disordered" evidence="1">
    <location>
        <begin position="209"/>
        <end position="245"/>
    </location>
</feature>
<dbReference type="GO" id="GO:0019867">
    <property type="term" value="C:outer membrane"/>
    <property type="evidence" value="ECO:0007669"/>
    <property type="project" value="InterPro"/>
</dbReference>
<dbReference type="CDD" id="cd14667">
    <property type="entry name" value="3D_containing_proteins"/>
    <property type="match status" value="1"/>
</dbReference>
<dbReference type="SUPFAM" id="SSF50685">
    <property type="entry name" value="Barwin-like endoglucanases"/>
    <property type="match status" value="1"/>
</dbReference>
<dbReference type="AlphaFoldDB" id="A0A1S8LDB0"/>
<dbReference type="STRING" id="84029.CROST_11110"/>
<dbReference type="GO" id="GO:0008933">
    <property type="term" value="F:peptidoglycan lytic transglycosylase activity"/>
    <property type="evidence" value="ECO:0007669"/>
    <property type="project" value="TreeGrafter"/>
</dbReference>
<dbReference type="Proteomes" id="UP000190951">
    <property type="component" value="Chromosome"/>
</dbReference>
<dbReference type="InterPro" id="IPR036908">
    <property type="entry name" value="RlpA-like_sf"/>
</dbReference>
<dbReference type="Gene3D" id="3.90.70.10">
    <property type="entry name" value="Cysteine proteinases"/>
    <property type="match status" value="1"/>
</dbReference>
<dbReference type="KEGG" id="crw:CROST_016430"/>
<dbReference type="EMBL" id="CP096983">
    <property type="protein sequence ID" value="URZ10927.1"/>
    <property type="molecule type" value="Genomic_DNA"/>
</dbReference>
<gene>
    <name evidence="2" type="ORF">CROST_016430</name>
</gene>
<feature type="compositionally biased region" description="Basic and acidic residues" evidence="1">
    <location>
        <begin position="209"/>
        <end position="222"/>
    </location>
</feature>
<sequence>MKSNIGLGGMFKNMAKKKGKKVLKGLIKKIMLPWGLIFCSFLFIVIFAISVAKTGFMGDQTISDNFNTYQNKELQEYLSKKVKDANGAMDDMYGMAKKVALTEGNVEGFISLSEMEKGQDIDKIVSRNGQTGILGAEDIIDEYSELLKPDFQYKDDYIVTTVTVNVKDSTGKNDNAAPQITKEKVKLLTSADALKGKVDITYKVQSETKTDTKTRTYQKPKDNQPITNDPNKKPEMETVTETTTTTTKVDTPVIDKATESGKDMERLKNIIKKEFSNEDTEDKLKMAAHFVIEGASNDYDTKSKNGDWMNKDPDQDSIVNDILEAGADGGFEGQIPLFRQTDARWANVPYGQGDVATSGCGPTSFAMIISGLGGNLGSWDKNKDGILDPGEAAEYSIASGYNSSSGEGTSWALFDSGSTSRFGINSSGEIEPSNYSYIYDQLKNGNPVVASMHAGHFTKGGHFIVLTGIDSDGQVLINDPNPATGINKFPMEGIAAEANVFWTFNNPNIKYESFICTAYGGVHDAMEGSGTTADGTNLDGKDFTSRVIAVDPSVIKLGTRVYLQFPDSKRYETKNGQRYDLSGWYTARDTGGAIKGNHIDLFMGFGGADDTARCDDFGTVNIKVRR</sequence>
<evidence type="ECO:0000256" key="1">
    <source>
        <dbReference type="SAM" id="MobiDB-lite"/>
    </source>
</evidence>
<evidence type="ECO:0000313" key="2">
    <source>
        <dbReference type="EMBL" id="URZ10927.1"/>
    </source>
</evidence>
<organism evidence="2 3">
    <name type="scientific">Clostridium felsineum</name>
    <dbReference type="NCBI Taxonomy" id="36839"/>
    <lineage>
        <taxon>Bacteria</taxon>
        <taxon>Bacillati</taxon>
        <taxon>Bacillota</taxon>
        <taxon>Clostridia</taxon>
        <taxon>Eubacteriales</taxon>
        <taxon>Clostridiaceae</taxon>
        <taxon>Clostridium</taxon>
    </lineage>
</organism>
<dbReference type="InterPro" id="IPR026044">
    <property type="entry name" value="MltA"/>
</dbReference>
<dbReference type="PANTHER" id="PTHR30124">
    <property type="entry name" value="MEMBRANE-BOUND LYTIC MUREIN TRANSGLYCOSYLASE A"/>
    <property type="match status" value="1"/>
</dbReference>